<dbReference type="EMBL" id="QTSX02001436">
    <property type="protein sequence ID" value="KAJ9082312.1"/>
    <property type="molecule type" value="Genomic_DNA"/>
</dbReference>
<comment type="caution">
    <text evidence="1">The sequence shown here is derived from an EMBL/GenBank/DDBJ whole genome shotgun (WGS) entry which is preliminary data.</text>
</comment>
<name>A0ACC2U5V5_9FUNG</name>
<reference evidence="1" key="1">
    <citation type="submission" date="2022-04" db="EMBL/GenBank/DDBJ databases">
        <title>Genome of the entomopathogenic fungus Entomophthora muscae.</title>
        <authorList>
            <person name="Elya C."/>
            <person name="Lovett B.R."/>
            <person name="Lee E."/>
            <person name="Macias A.M."/>
            <person name="Hajek A.E."/>
            <person name="De Bivort B.L."/>
            <person name="Kasson M.T."/>
            <person name="De Fine Licht H.H."/>
            <person name="Stajich J.E."/>
        </authorList>
    </citation>
    <scope>NUCLEOTIDE SEQUENCE</scope>
    <source>
        <strain evidence="1">Berkeley</strain>
    </source>
</reference>
<gene>
    <name evidence="1" type="primary">CLA4_1</name>
    <name evidence="1" type="ORF">DSO57_1005762</name>
</gene>
<keyword evidence="1" id="KW-0418">Kinase</keyword>
<accession>A0ACC2U5V5</accession>
<sequence>MTEVIKSGYVSIKEEGLRSWIWSKRYLCLRELTLSFHRTEQTSLAYAIVFLKEVMAVNRTDLKPYCFELETKDKSYFIMCKSDEDLYSWMDAIYSKTPEMGVSRPTGFVHQVHVDFDPSSGMFSGLPDEWAKLLSNSAITKEDYTKNPQAVLDVLEFYTEQNKSAFDTKWAGLIPASQQGNFDPHRPAPDVPKQSDDLTKRISNLFLEKPAVNSNNSSPGPSDPHAKALANLTGSSNKEKKPEQRLSTMSEPQVMEKLRSIVSKKDPTAIYTKIKKIGQGASGSVFVARNNLYNTKVAIKQMDLANQPRKELIVNEILVMKESQHPNIVNYLDSFLLGKNDLWVVMDFMEGGALTDVIDANAMTERQIATICHETCKGLAHLHSRQIIHRDIKSDNVLLDIHGNVKITDFGFCAKLSEHHSKRATMVGTPYWMAPEVVKQKEYGAKVDIWSLGIMAIEMVENEPPYLDEEPLKALYLIATNGTPTLKHPELLSDELKSFLAICLCVEVASRASADLLLEHDFLKKSIPVNQLAPLLKFRQSE</sequence>
<protein>
    <submittedName>
        <fullName evidence="1">Protein kinase</fullName>
        <ecNumber evidence="1">2.7.11.1</ecNumber>
    </submittedName>
</protein>
<keyword evidence="1" id="KW-0808">Transferase</keyword>
<organism evidence="1 2">
    <name type="scientific">Entomophthora muscae</name>
    <dbReference type="NCBI Taxonomy" id="34485"/>
    <lineage>
        <taxon>Eukaryota</taxon>
        <taxon>Fungi</taxon>
        <taxon>Fungi incertae sedis</taxon>
        <taxon>Zoopagomycota</taxon>
        <taxon>Entomophthoromycotina</taxon>
        <taxon>Entomophthoromycetes</taxon>
        <taxon>Entomophthorales</taxon>
        <taxon>Entomophthoraceae</taxon>
        <taxon>Entomophthora</taxon>
    </lineage>
</organism>
<evidence type="ECO:0000313" key="2">
    <source>
        <dbReference type="Proteomes" id="UP001165960"/>
    </source>
</evidence>
<dbReference type="Proteomes" id="UP001165960">
    <property type="component" value="Unassembled WGS sequence"/>
</dbReference>
<dbReference type="EC" id="2.7.11.1" evidence="1"/>
<keyword evidence="2" id="KW-1185">Reference proteome</keyword>
<evidence type="ECO:0000313" key="1">
    <source>
        <dbReference type="EMBL" id="KAJ9082312.1"/>
    </source>
</evidence>
<proteinExistence type="predicted"/>